<evidence type="ECO:0000313" key="1">
    <source>
        <dbReference type="EMBL" id="TQF17662.1"/>
    </source>
</evidence>
<keyword evidence="2" id="KW-1185">Reference proteome</keyword>
<dbReference type="OrthoDB" id="6307106at2"/>
<dbReference type="EMBL" id="VIFM01000005">
    <property type="protein sequence ID" value="TQF17662.1"/>
    <property type="molecule type" value="Genomic_DNA"/>
</dbReference>
<dbReference type="Proteomes" id="UP000315369">
    <property type="component" value="Unassembled WGS sequence"/>
</dbReference>
<reference evidence="1 2" key="1">
    <citation type="submission" date="2019-06" db="EMBL/GenBank/DDBJ databases">
        <authorList>
            <person name="Livingstone P."/>
            <person name="Whitworth D."/>
        </authorList>
    </citation>
    <scope>NUCLEOTIDE SEQUENCE [LARGE SCALE GENOMIC DNA]</scope>
    <source>
        <strain evidence="1 2">AM401</strain>
    </source>
</reference>
<evidence type="ECO:0000313" key="2">
    <source>
        <dbReference type="Proteomes" id="UP000315369"/>
    </source>
</evidence>
<protein>
    <submittedName>
        <fullName evidence="1">Uncharacterized protein</fullName>
    </submittedName>
</protein>
<dbReference type="RefSeq" id="WP_141640747.1">
    <property type="nucleotide sequence ID" value="NZ_VIFM01000005.1"/>
</dbReference>
<comment type="caution">
    <text evidence="1">The sequence shown here is derived from an EMBL/GenBank/DDBJ whole genome shotgun (WGS) entry which is preliminary data.</text>
</comment>
<sequence length="129" mass="14192">MGLRQALEKLNAAVDDLVTLEVITYTGQVKHVIQNDSKGNPAINWDSLTQSALPKTVNGVTTEAVIKLVAATQIKFDGDTKLFQTDEQDIPRLQELLDVHRKSVETSLAARKAVVDFFADTLKEIVSKT</sequence>
<accession>A0A540X8W2</accession>
<organism evidence="1 2">
    <name type="scientific">Myxococcus llanfairpwllgwyngyllgogerychwyrndrobwllllantysiliogogogochensis</name>
    <dbReference type="NCBI Taxonomy" id="2590453"/>
    <lineage>
        <taxon>Bacteria</taxon>
        <taxon>Pseudomonadati</taxon>
        <taxon>Myxococcota</taxon>
        <taxon>Myxococcia</taxon>
        <taxon>Myxococcales</taxon>
        <taxon>Cystobacterineae</taxon>
        <taxon>Myxococcaceae</taxon>
        <taxon>Myxococcus</taxon>
    </lineage>
</organism>
<gene>
    <name evidence="1" type="ORF">FJV41_02420</name>
</gene>
<proteinExistence type="predicted"/>
<dbReference type="AlphaFoldDB" id="A0A540X8W2"/>
<name>A0A540X8W2_9BACT</name>